<dbReference type="GO" id="GO:0008234">
    <property type="term" value="F:cysteine-type peptidase activity"/>
    <property type="evidence" value="ECO:0007669"/>
    <property type="project" value="InterPro"/>
</dbReference>
<protein>
    <recommendedName>
        <fullName evidence="4">Ubiquitin-like protease family profile domain-containing protein</fullName>
    </recommendedName>
</protein>
<evidence type="ECO:0000313" key="5">
    <source>
        <dbReference type="EMBL" id="EYF05159.1"/>
    </source>
</evidence>
<feature type="compositionally biased region" description="Polar residues" evidence="3">
    <location>
        <begin position="956"/>
        <end position="977"/>
    </location>
</feature>
<name>A0A017T7F6_9BACT</name>
<keyword evidence="1" id="KW-0645">Protease</keyword>
<dbReference type="Pfam" id="PF02902">
    <property type="entry name" value="Peptidase_C48"/>
    <property type="match status" value="1"/>
</dbReference>
<dbReference type="InterPro" id="IPR003653">
    <property type="entry name" value="Peptidase_C48_C"/>
</dbReference>
<organism evidence="5 6">
    <name type="scientific">Chondromyces apiculatus DSM 436</name>
    <dbReference type="NCBI Taxonomy" id="1192034"/>
    <lineage>
        <taxon>Bacteria</taxon>
        <taxon>Pseudomonadati</taxon>
        <taxon>Myxococcota</taxon>
        <taxon>Polyangia</taxon>
        <taxon>Polyangiales</taxon>
        <taxon>Polyangiaceae</taxon>
        <taxon>Chondromyces</taxon>
    </lineage>
</organism>
<keyword evidence="6" id="KW-1185">Reference proteome</keyword>
<dbReference type="InterPro" id="IPR038765">
    <property type="entry name" value="Papain-like_cys_pep_sf"/>
</dbReference>
<evidence type="ECO:0000259" key="4">
    <source>
        <dbReference type="PROSITE" id="PS50600"/>
    </source>
</evidence>
<sequence length="1291" mass="140969">MILYCTTCRIKINTQEYGLCPCPRCDAKMLEYIGSDPECARVAWRFPFVELSDETLRKLQVVSRIKKNWKLKTKVEGNVLAERDPVKPTPVTTRRQEELNKTDKHYLADLYGLRVISAWTPPDAQLDITIQHRLSTSYLRDAYDDPKKKGAEGTFNAAVDKLLKAKKKAKKGGSFYFPVNSPDVVSRLRYQTDNGTLSACTILCGVPGLHVLEVTVAAKVGAKPSEGEGLVRQYLKEIGATPSTYQAYKYVHHDGKEPALGGGDKVKNDMLLSALLRSEDFRKLEKIAASNASIRHVYATSVHLLKGLDKEVFLRSKDKFKRGLLVQDALKSLAGIVEILAASSGNAARCARYYDLLLDEVFLILSAVGHYRKEDLLDAEASIQDRRNPLMKRLVAAEGIKRVIHPAWSGMDALVTALEAARVVSGLSVHLMHTDKGQANYFEIPAVLAAQGRVAEGKGVDAAGIIYATLDPSSPLAAPTTPKEVVDTVRSRIALFDEELPHGVSVLSLVLDTTIQQAPKKGSHSHVDEVVGQLAYLVDAGKLQLFFARSYQKYQGLGSAKVMGGAVTLLRSVRGPSASHDFLGSIRTGGNVSRDEWQFFTHVLKHAGDEELGMIGVSTENAQFVATELFPNGGSVPYIGGLPFLMKEDQIESWMKNLDVLQLDSFGLVTSTFLGVVGLGTRVTIGQESRERLIEKFFAAGHLMPADFKKPKPPSFKQILFHVHSILQEVHERYQAGKAPPEGLPFAPKDPPLVVFGSKAPVAPTPTADDIVRLYRGAKGVRRVAKALGAKVAGDTDLDHVLASYLALGFLAIRAADTYRKSLITNPVAGDRLSLLRIYRGAFAAGLLDTLTPEGRSQLSAYWLEGLIELRDTDKSKELTPFLGDYKLTPSDAIAEPKDKGKPGADLAQQIADFGSYAPKHACEQLKRAPGDSVLAAAVKRFLNRAYEINRKGSGSKLTSGLVSGTGKQPSTSSKETIDVQSAWKTLKADVAEEKKKIDSALQGKEKEKTKGADAETLKLVLAVSVLDQIEKADTLADCYRAARSLPPDANLSEVGDVDMYDYVVSSICDLLAGLTLSKKIDRPVAAQVVPWKKVGDFQLTKTHQDMLQTHLNEYLDDRVIDAFLAIVEQRRAGVYRRFDVPVGLLVATARWDPPVGLQGVRAAGAARVEVQVINQGGNHWIVAVRFPQEDQNTVHVYDPLQPGVVSDPIKTQVRRCFNLPLLAQIRHLAGPRQPGGYECGAYVCAAIEVLSRTGVTPADARQALRDAAFVNNTIRGNLRQSIEAGDLQGF</sequence>
<feature type="domain" description="Ubiquitin-like protease family profile" evidence="4">
    <location>
        <begin position="1100"/>
        <end position="1251"/>
    </location>
</feature>
<evidence type="ECO:0000256" key="3">
    <source>
        <dbReference type="SAM" id="MobiDB-lite"/>
    </source>
</evidence>
<accession>A0A017T7F6</accession>
<evidence type="ECO:0000256" key="1">
    <source>
        <dbReference type="ARBA" id="ARBA00022670"/>
    </source>
</evidence>
<gene>
    <name evidence="5" type="ORF">CAP_3524</name>
</gene>
<dbReference type="Proteomes" id="UP000019678">
    <property type="component" value="Unassembled WGS sequence"/>
</dbReference>
<feature type="region of interest" description="Disordered" evidence="3">
    <location>
        <begin position="954"/>
        <end position="977"/>
    </location>
</feature>
<evidence type="ECO:0000313" key="6">
    <source>
        <dbReference type="Proteomes" id="UP000019678"/>
    </source>
</evidence>
<dbReference type="EMBL" id="ASRX01000026">
    <property type="protein sequence ID" value="EYF05159.1"/>
    <property type="molecule type" value="Genomic_DNA"/>
</dbReference>
<dbReference type="RefSeq" id="WP_044242739.1">
    <property type="nucleotide sequence ID" value="NZ_ASRX01000026.1"/>
</dbReference>
<dbReference type="SUPFAM" id="SSF54001">
    <property type="entry name" value="Cysteine proteinases"/>
    <property type="match status" value="1"/>
</dbReference>
<comment type="caution">
    <text evidence="5">The sequence shown here is derived from an EMBL/GenBank/DDBJ whole genome shotgun (WGS) entry which is preliminary data.</text>
</comment>
<proteinExistence type="predicted"/>
<keyword evidence="2" id="KW-0378">Hydrolase</keyword>
<dbReference type="eggNOG" id="ENOG50340QT">
    <property type="taxonomic scope" value="Bacteria"/>
</dbReference>
<evidence type="ECO:0000256" key="2">
    <source>
        <dbReference type="ARBA" id="ARBA00022801"/>
    </source>
</evidence>
<reference evidence="5 6" key="1">
    <citation type="submission" date="2013-05" db="EMBL/GenBank/DDBJ databases">
        <title>Genome assembly of Chondromyces apiculatus DSM 436.</title>
        <authorList>
            <person name="Sharma G."/>
            <person name="Khatri I."/>
            <person name="Kaur C."/>
            <person name="Mayilraj S."/>
            <person name="Subramanian S."/>
        </authorList>
    </citation>
    <scope>NUCLEOTIDE SEQUENCE [LARGE SCALE GENOMIC DNA]</scope>
    <source>
        <strain evidence="5 6">DSM 436</strain>
    </source>
</reference>
<dbReference type="PROSITE" id="PS50600">
    <property type="entry name" value="ULP_PROTEASE"/>
    <property type="match status" value="1"/>
</dbReference>
<dbReference type="Gene3D" id="3.40.395.10">
    <property type="entry name" value="Adenoviral Proteinase, Chain A"/>
    <property type="match status" value="1"/>
</dbReference>
<dbReference type="OrthoDB" id="6556580at2"/>
<dbReference type="GO" id="GO:0006508">
    <property type="term" value="P:proteolysis"/>
    <property type="evidence" value="ECO:0007669"/>
    <property type="project" value="UniProtKB-KW"/>
</dbReference>